<dbReference type="Pfam" id="PF00069">
    <property type="entry name" value="Pkinase"/>
    <property type="match status" value="1"/>
</dbReference>
<dbReference type="InterPro" id="IPR011009">
    <property type="entry name" value="Kinase-like_dom_sf"/>
</dbReference>
<dbReference type="PANTHER" id="PTHR45011:SF1">
    <property type="entry name" value="DAP3-BINDING CELL DEATH ENHANCER 1"/>
    <property type="match status" value="1"/>
</dbReference>
<name>A0ABR2H1H6_9EUKA</name>
<dbReference type="Pfam" id="PF08238">
    <property type="entry name" value="Sel1"/>
    <property type="match status" value="17"/>
</dbReference>
<evidence type="ECO:0000313" key="3">
    <source>
        <dbReference type="Proteomes" id="UP001470230"/>
    </source>
</evidence>
<dbReference type="EMBL" id="JAPFFF010000048">
    <property type="protein sequence ID" value="KAK8840052.1"/>
    <property type="molecule type" value="Genomic_DNA"/>
</dbReference>
<dbReference type="InterPro" id="IPR006597">
    <property type="entry name" value="Sel1-like"/>
</dbReference>
<feature type="domain" description="Protein kinase" evidence="1">
    <location>
        <begin position="193"/>
        <end position="429"/>
    </location>
</feature>
<dbReference type="InterPro" id="IPR008271">
    <property type="entry name" value="Ser/Thr_kinase_AS"/>
</dbReference>
<dbReference type="Gene3D" id="1.10.510.10">
    <property type="entry name" value="Transferase(Phosphotransferase) domain 1"/>
    <property type="match status" value="1"/>
</dbReference>
<dbReference type="CDD" id="cd00180">
    <property type="entry name" value="PKc"/>
    <property type="match status" value="1"/>
</dbReference>
<dbReference type="Proteomes" id="UP001470230">
    <property type="component" value="Unassembled WGS sequence"/>
</dbReference>
<reference evidence="2 3" key="1">
    <citation type="submission" date="2024-04" db="EMBL/GenBank/DDBJ databases">
        <title>Tritrichomonas musculus Genome.</title>
        <authorList>
            <person name="Alves-Ferreira E."/>
            <person name="Grigg M."/>
            <person name="Lorenzi H."/>
            <person name="Galac M."/>
        </authorList>
    </citation>
    <scope>NUCLEOTIDE SEQUENCE [LARGE SCALE GENOMIC DNA]</scope>
    <source>
        <strain evidence="2 3">EAF2021</strain>
    </source>
</reference>
<dbReference type="InterPro" id="IPR000719">
    <property type="entry name" value="Prot_kinase_dom"/>
</dbReference>
<comment type="caution">
    <text evidence="2">The sequence shown here is derived from an EMBL/GenBank/DDBJ whole genome shotgun (WGS) entry which is preliminary data.</text>
</comment>
<organism evidence="2 3">
    <name type="scientific">Tritrichomonas musculus</name>
    <dbReference type="NCBI Taxonomy" id="1915356"/>
    <lineage>
        <taxon>Eukaryota</taxon>
        <taxon>Metamonada</taxon>
        <taxon>Parabasalia</taxon>
        <taxon>Tritrichomonadida</taxon>
        <taxon>Tritrichomonadidae</taxon>
        <taxon>Tritrichomonas</taxon>
    </lineage>
</organism>
<dbReference type="InterPro" id="IPR011990">
    <property type="entry name" value="TPR-like_helical_dom_sf"/>
</dbReference>
<evidence type="ECO:0000259" key="1">
    <source>
        <dbReference type="PROSITE" id="PS50011"/>
    </source>
</evidence>
<gene>
    <name evidence="2" type="ORF">M9Y10_030985</name>
</gene>
<dbReference type="SMART" id="SM00671">
    <property type="entry name" value="SEL1"/>
    <property type="match status" value="17"/>
</dbReference>
<keyword evidence="3" id="KW-1185">Reference proteome</keyword>
<dbReference type="InterPro" id="IPR052748">
    <property type="entry name" value="ISR_Activator"/>
</dbReference>
<dbReference type="SUPFAM" id="SSF81901">
    <property type="entry name" value="HCP-like"/>
    <property type="match status" value="4"/>
</dbReference>
<dbReference type="SUPFAM" id="SSF56112">
    <property type="entry name" value="Protein kinase-like (PK-like)"/>
    <property type="match status" value="1"/>
</dbReference>
<protein>
    <recommendedName>
        <fullName evidence="1">Protein kinase domain-containing protein</fullName>
    </recommendedName>
</protein>
<dbReference type="PROSITE" id="PS00108">
    <property type="entry name" value="PROTEIN_KINASE_ST"/>
    <property type="match status" value="1"/>
</dbReference>
<accession>A0ABR2H1H6</accession>
<proteinExistence type="predicted"/>
<dbReference type="Gene3D" id="1.25.40.10">
    <property type="entry name" value="Tetratricopeptide repeat domain"/>
    <property type="match status" value="3"/>
</dbReference>
<dbReference type="PANTHER" id="PTHR45011">
    <property type="entry name" value="DAP3-BINDING CELL DEATH ENHANCER 1"/>
    <property type="match status" value="1"/>
</dbReference>
<sequence length="1218" mass="143679">MESSFLQLENSLKNDEIKFRNSRINDIIKLYSFIQVSDDSNYEMKQEIYQNMKDSKTIMINYYYEKEKEDSNDRYFIIGFERTIISIKQTCSNFIQILLSKNPEPKICFLRDTKNFFHVEIPYKEIVPDSFFMNEICSFSHQLISEKNYELFQNIFSCVTGYLIQKAYHKINANRIDFFVTNSETKKYDIKEFINLRQIDASFSSKVELYYHFESEQLFAIKTYFPFNEKLLEREIGVYNDISHPLIPKYYGIIEGINQTSIIIEYINGQTLQNIKDIKLNEEQKIMAIFDLLCIFLYLHEKNYVYRDLKPNNVIVDENNQIVLIDFGGMINIKEQNEEDNCFTKSFNDKYAAPENIHEEGIPSFKSDIYSLGKMIYFILMEDLPNNENENFNIYQEIFIKKWKIHQNCLHYNPDLRPSIHELIKNFLIVLFNENHFDSSIIEKINQKYHCYSLKYEMKSLQEQLYYIHLILAKHFTLIDMSKAIYYFTLANGQNDPQTLFIFGTMYFEGKYVQRDIQKAMNYYILAADKNHVQSQIIVGLYYFENVYVKRNMNKVIHYFTLAANQNDQEAQYYLGLIYFEGTYVQQNVDKAIYYFELASNQNNIEAQFNLGFIYEDDKYCRADINKAIYYYSLAANQNHPKAQLNLGIIYFEGKFVQPDINKAIYLFELASKQNISEAQLRLGLIYSKGENVDKDINKAIYYFELASRQDVPEAFLNLALIYAKGEQVEQDMKKFLHYLTLASKLNNSEVYFTIGLIYAEGTYVQQDMNKAIHYFELAANQKHPQALFNLGLFYFKGQYVQQDISRAIHYYTESAKQNYANAQYNLAILYSEGRYVQKDSTKAIHYYSLAADQNMPEAQLNLGIIYEEGKYVPRNIKKAIHYYSLAANQNIPEAQFILGNIYFEGKDVLRDINRAIFYYTLSGDQNHSEALFNLGCIYYVGKFVSRDLDKAKKYFTRASYQNHPKAMYAIGMMHFSDITNTEYIREGIKYLTKSCFNGFKQACFSVGFLFHEGKYMKKNIQRSIHFYKEASSFNNQFAKNNLGIIYKNGFNDEIKQNLGLACAYFEEAIKQKNDKLSKYNLAHIYLYNEITDHSIDKSIDLLIQSSLEGFNQSLILLCISLIKKYGYNFDAFAKRLDNDSLSLKIIRLIELKRLNNEKNYEQLFKQYRHVDFLYNIIQEYVLSSKISEDNPIENIQNNSKIIDISEMFYEGFGFGRI</sequence>
<dbReference type="Gene3D" id="3.30.200.20">
    <property type="entry name" value="Phosphorylase Kinase, domain 1"/>
    <property type="match status" value="1"/>
</dbReference>
<dbReference type="PROSITE" id="PS50011">
    <property type="entry name" value="PROTEIN_KINASE_DOM"/>
    <property type="match status" value="1"/>
</dbReference>
<evidence type="ECO:0000313" key="2">
    <source>
        <dbReference type="EMBL" id="KAK8840052.1"/>
    </source>
</evidence>
<dbReference type="SMART" id="SM00220">
    <property type="entry name" value="S_TKc"/>
    <property type="match status" value="1"/>
</dbReference>